<comment type="caution">
    <text evidence="1">The sequence shown here is derived from an EMBL/GenBank/DDBJ whole genome shotgun (WGS) entry which is preliminary data.</text>
</comment>
<accession>A0AA43Z911</accession>
<evidence type="ECO:0008006" key="3">
    <source>
        <dbReference type="Google" id="ProtNLM"/>
    </source>
</evidence>
<reference evidence="1" key="1">
    <citation type="submission" date="2020-03" db="EMBL/GenBank/DDBJ databases">
        <title>Genome assembly of Azotobacter chroococcum W5.</title>
        <authorList>
            <person name="Kannepalli A."/>
        </authorList>
    </citation>
    <scope>NUCLEOTIDE SEQUENCE</scope>
    <source>
        <strain evidence="1">W5</strain>
    </source>
</reference>
<protein>
    <recommendedName>
        <fullName evidence="3">DUF5801 domain-containing protein</fullName>
    </recommendedName>
</protein>
<dbReference type="RefSeq" id="WP_205755329.1">
    <property type="nucleotide sequence ID" value="NZ_JAAPAP010000012.1"/>
</dbReference>
<proteinExistence type="predicted"/>
<evidence type="ECO:0000313" key="1">
    <source>
        <dbReference type="EMBL" id="NHN78612.1"/>
    </source>
</evidence>
<evidence type="ECO:0000313" key="2">
    <source>
        <dbReference type="Proteomes" id="UP000736384"/>
    </source>
</evidence>
<gene>
    <name evidence="1" type="ORF">HA520_15225</name>
</gene>
<name>A0AA43Z911_9GAMM</name>
<dbReference type="EMBL" id="JAAPAP010000012">
    <property type="protein sequence ID" value="NHN78612.1"/>
    <property type="molecule type" value="Genomic_DNA"/>
</dbReference>
<feature type="non-terminal residue" evidence="1">
    <location>
        <position position="828"/>
    </location>
</feature>
<organism evidence="1 2">
    <name type="scientific">Azotobacter chroococcum</name>
    <dbReference type="NCBI Taxonomy" id="353"/>
    <lineage>
        <taxon>Bacteria</taxon>
        <taxon>Pseudomonadati</taxon>
        <taxon>Pseudomonadota</taxon>
        <taxon>Gammaproteobacteria</taxon>
        <taxon>Pseudomonadales</taxon>
        <taxon>Pseudomonadaceae</taxon>
        <taxon>Azotobacter</taxon>
    </lineage>
</organism>
<dbReference type="Proteomes" id="UP000736384">
    <property type="component" value="Unassembled WGS sequence"/>
</dbReference>
<dbReference type="AlphaFoldDB" id="A0AA43Z911"/>
<sequence>MGTIFDETLTEDVTIDESEGLQTSGVATTTEDNNDDDILLSSIATLLGTLDTLGAPAAGDAIEAAQNRVLTFEANVDPNLKFTLKNGDTVVTEVLSALSTTAGGDPITLVWINATTIFGYADRGGANERVAFALVLEKIEPTVGDPGGARVTIVQYEALDNGNDALFDEAVDLTGLVFVDAVQDIAFDDFSTAAAGQNLWNSVTDTATGIQLLFTGLDFGSDTVNTSDFAIGSNSQSIAIDDGIVVDFVKNQTPAKDTDAKTVTTINFTERVEGPSGGFTLVQTGGNDANRVGAEIFAFDSSELGTHYTDGAIGEASPSQTIVSVKVWLGDTLVSAWDRTNGITNNTDPGVTYAISDPNDNDDGVVIQGLLVHYRVEFHVGVVDGDDTGKLDRFSVQNVSSGGQANDTFDLGDIRLGGQVGEQAEVGSHINFEDDGPTQSVTAGTATVSVELDETTGASDRYAAGETADTYLNDDNGYLAQVTTSVAGGLVSLFSAAGDYGSDGAGTLTPLLSFVGVPAEGLATSLSATHGGAITLFADSATQLSGKDADGDTVFTIAIVNVGGGVLQLQTTLIEALDNGNDTLFDEAVALLLPVGALELQYQVTRSDAEGDTVVASDTILLADDENSVFGFDDDGPTQTVTAVAGAAAQLEVELDETTGASDRYAAGETADTYLNDDNGYLARVTTSVAGGLVSLFSAAGDYGSDGAGTLTPLLSFVGVPAGGLATSLSATHGGAITLFADSATQLSGKDADGDTVFTIAIVDVGGGELQLRTTLFEALDNGNDTLFDEAVDLLLPTGALELQYQVTRSDAEGDTVVASDTILLADD</sequence>